<gene>
    <name evidence="2" type="ORF">GXP67_13800</name>
</gene>
<accession>A0A6C0GI52</accession>
<dbReference type="Proteomes" id="UP000480178">
    <property type="component" value="Chromosome"/>
</dbReference>
<keyword evidence="3" id="KW-1185">Reference proteome</keyword>
<dbReference type="InterPro" id="IPR052356">
    <property type="entry name" value="Thiol_S-MT"/>
</dbReference>
<dbReference type="EMBL" id="CP048222">
    <property type="protein sequence ID" value="QHT67627.1"/>
    <property type="molecule type" value="Genomic_DNA"/>
</dbReference>
<organism evidence="2 3">
    <name type="scientific">Rhodocytophaga rosea</name>
    <dbReference type="NCBI Taxonomy" id="2704465"/>
    <lineage>
        <taxon>Bacteria</taxon>
        <taxon>Pseudomonadati</taxon>
        <taxon>Bacteroidota</taxon>
        <taxon>Cytophagia</taxon>
        <taxon>Cytophagales</taxon>
        <taxon>Rhodocytophagaceae</taxon>
        <taxon>Rhodocytophaga</taxon>
    </lineage>
</organism>
<dbReference type="PANTHER" id="PTHR45036">
    <property type="entry name" value="METHYLTRANSFERASE LIKE 7B"/>
    <property type="match status" value="1"/>
</dbReference>
<protein>
    <submittedName>
        <fullName evidence="2">Class I SAM-dependent methyltransferase</fullName>
    </submittedName>
</protein>
<dbReference type="KEGG" id="rhoz:GXP67_13800"/>
<dbReference type="RefSeq" id="WP_162443653.1">
    <property type="nucleotide sequence ID" value="NZ_CP048222.1"/>
</dbReference>
<evidence type="ECO:0000313" key="2">
    <source>
        <dbReference type="EMBL" id="QHT67627.1"/>
    </source>
</evidence>
<sequence length="205" mass="23454">MEERERIITLYNKQAKQYARLRKRKNGFDQEWRKELLAFARGNILEVSVGAGANFKFYPPDAVITGVDISPAMIEKAKEAAAETGIPAQFIVSALEELEFAPHSFDTIVSTLSICAYSDPVSVLQKMNSWCKKDGNILLMEHGQSSYKLLQWVQHAYDPLQYRFIGCHADRDMLQLVHRAGLEIIKCERKFMGIIYLIWAKPVQK</sequence>
<dbReference type="PANTHER" id="PTHR45036:SF1">
    <property type="entry name" value="METHYLTRANSFERASE LIKE 7A"/>
    <property type="match status" value="1"/>
</dbReference>
<dbReference type="SUPFAM" id="SSF53335">
    <property type="entry name" value="S-adenosyl-L-methionine-dependent methyltransferases"/>
    <property type="match status" value="1"/>
</dbReference>
<dbReference type="AlphaFoldDB" id="A0A6C0GI52"/>
<name>A0A6C0GI52_9BACT</name>
<keyword evidence="2" id="KW-0489">Methyltransferase</keyword>
<dbReference type="GO" id="GO:0032259">
    <property type="term" value="P:methylation"/>
    <property type="evidence" value="ECO:0007669"/>
    <property type="project" value="UniProtKB-KW"/>
</dbReference>
<evidence type="ECO:0000259" key="1">
    <source>
        <dbReference type="Pfam" id="PF08241"/>
    </source>
</evidence>
<proteinExistence type="predicted"/>
<dbReference type="Gene3D" id="3.40.50.150">
    <property type="entry name" value="Vaccinia Virus protein VP39"/>
    <property type="match status" value="1"/>
</dbReference>
<dbReference type="InterPro" id="IPR029063">
    <property type="entry name" value="SAM-dependent_MTases_sf"/>
</dbReference>
<dbReference type="CDD" id="cd02440">
    <property type="entry name" value="AdoMet_MTases"/>
    <property type="match status" value="1"/>
</dbReference>
<dbReference type="InterPro" id="IPR013216">
    <property type="entry name" value="Methyltransf_11"/>
</dbReference>
<feature type="domain" description="Methyltransferase type 11" evidence="1">
    <location>
        <begin position="45"/>
        <end position="138"/>
    </location>
</feature>
<evidence type="ECO:0000313" key="3">
    <source>
        <dbReference type="Proteomes" id="UP000480178"/>
    </source>
</evidence>
<reference evidence="2 3" key="1">
    <citation type="submission" date="2020-01" db="EMBL/GenBank/DDBJ databases">
        <authorList>
            <person name="Kim M.K."/>
        </authorList>
    </citation>
    <scope>NUCLEOTIDE SEQUENCE [LARGE SCALE GENOMIC DNA]</scope>
    <source>
        <strain evidence="2 3">172606-1</strain>
    </source>
</reference>
<dbReference type="Pfam" id="PF08241">
    <property type="entry name" value="Methyltransf_11"/>
    <property type="match status" value="1"/>
</dbReference>
<keyword evidence="2" id="KW-0808">Transferase</keyword>
<dbReference type="GO" id="GO:0008757">
    <property type="term" value="F:S-adenosylmethionine-dependent methyltransferase activity"/>
    <property type="evidence" value="ECO:0007669"/>
    <property type="project" value="InterPro"/>
</dbReference>